<feature type="transmembrane region" description="Helical" evidence="8">
    <location>
        <begin position="277"/>
        <end position="296"/>
    </location>
</feature>
<feature type="transmembrane region" description="Helical" evidence="8">
    <location>
        <begin position="544"/>
        <end position="575"/>
    </location>
</feature>
<dbReference type="AlphaFoldDB" id="A0A512PI29"/>
<dbReference type="SUPFAM" id="SSF52540">
    <property type="entry name" value="P-loop containing nucleoside triphosphate hydrolases"/>
    <property type="match status" value="1"/>
</dbReference>
<evidence type="ECO:0000256" key="1">
    <source>
        <dbReference type="ARBA" id="ARBA00004651"/>
    </source>
</evidence>
<dbReference type="PANTHER" id="PTHR24223">
    <property type="entry name" value="ATP-BINDING CASSETTE SUB-FAMILY C"/>
    <property type="match status" value="1"/>
</dbReference>
<feature type="transmembrane region" description="Helical" evidence="8">
    <location>
        <begin position="587"/>
        <end position="607"/>
    </location>
</feature>
<evidence type="ECO:0000256" key="7">
    <source>
        <dbReference type="ARBA" id="ARBA00023136"/>
    </source>
</evidence>
<evidence type="ECO:0000256" key="2">
    <source>
        <dbReference type="ARBA" id="ARBA00022448"/>
    </source>
</evidence>
<keyword evidence="11" id="KW-1185">Reference proteome</keyword>
<evidence type="ECO:0000313" key="11">
    <source>
        <dbReference type="Proteomes" id="UP000321798"/>
    </source>
</evidence>
<feature type="transmembrane region" description="Helical" evidence="8">
    <location>
        <begin position="246"/>
        <end position="271"/>
    </location>
</feature>
<dbReference type="InterPro" id="IPR036640">
    <property type="entry name" value="ABC1_TM_sf"/>
</dbReference>
<feature type="transmembrane region" description="Helical" evidence="8">
    <location>
        <begin position="137"/>
        <end position="159"/>
    </location>
</feature>
<organism evidence="10 11">
    <name type="scientific">Cellulomonas soli</name>
    <dbReference type="NCBI Taxonomy" id="931535"/>
    <lineage>
        <taxon>Bacteria</taxon>
        <taxon>Bacillati</taxon>
        <taxon>Actinomycetota</taxon>
        <taxon>Actinomycetes</taxon>
        <taxon>Micrococcales</taxon>
        <taxon>Cellulomonadaceae</taxon>
        <taxon>Cellulomonas</taxon>
    </lineage>
</organism>
<evidence type="ECO:0000256" key="5">
    <source>
        <dbReference type="ARBA" id="ARBA00022840"/>
    </source>
</evidence>
<dbReference type="SUPFAM" id="SSF90123">
    <property type="entry name" value="ABC transporter transmembrane region"/>
    <property type="match status" value="2"/>
</dbReference>
<evidence type="ECO:0000256" key="6">
    <source>
        <dbReference type="ARBA" id="ARBA00022989"/>
    </source>
</evidence>
<dbReference type="RefSeq" id="WP_146954618.1">
    <property type="nucleotide sequence ID" value="NZ_BAABBJ010000010.1"/>
</dbReference>
<keyword evidence="4" id="KW-0547">Nucleotide-binding</keyword>
<dbReference type="PROSITE" id="PS50929">
    <property type="entry name" value="ABC_TM1F"/>
    <property type="match status" value="1"/>
</dbReference>
<evidence type="ECO:0000256" key="4">
    <source>
        <dbReference type="ARBA" id="ARBA00022741"/>
    </source>
</evidence>
<sequence>MTGVSAQERFASRVGSRRGMRAWLAFLTARPRLTATVAGSGLVAAAAVSATPYLFDRFSRALSAGEDAASWAALLVGASVLSAVAGWAKEGAELRLVVAVRFLALRTFFEESLDDSSGRRAPSTGRFSTHPAQISQFAYVVDLAITLVRSVAIATFVVLTYGTVGWTALVGVCVATLMALRLVHLVGAVYHRYIESEAARVDRIRDLSNAAWKLRAAGLSEHVAGWMQARRDAQVPVLLRRANLQVVNGVVASAAVPVVVTTAALVFVLGADGGASTLVPLLVAAGLLSSALQEAVTNYRVVRLTIPMLQAWDERRLAPRADVDLDVLRGIDQTPGVTWLSVSGEAAEAAASDLVRAAGRIHGWGWLSSDPRLDGRVVQTWAGSLDAGARRELDSWLVALELPSDLDVADAVERLASMSRGERHRLALAVALTVSAGPCLLSQPTLAAIDRASRLRLVGRIVDAGRRVVLVAEDCLGVPVDQQIALTLRDGVLVGEPVVRTLERVPDGHEPAAPVPVPVRTAEAAVEDPGFATPRPTVGSAARAVLIVLGAGGTALLCAAVVVTSTLGVVLPIVLGGTRSDGDRRQAAILLVLLVATLVVTLGVNLLQHRTPVARLTELHARIADRLAWIAGPSRTGELVGRFGEDFSSIQMQVPAQLVGALVVTTQLVGVVLALALGEPAIVLVIAVLVPLAFVLHRSGERRIVTAVGEQSRARGTFMAFSTGALDDDSAGSHPQLRAAVLTTYGVEEDRFGRASEGLVSAMMRRRTELQTAGLVIFGAGTALALEADRVSSAIAPAVIAYLVYTIANQLPQLVESVQSISVSAATAARVTSLLDAPDSVPPPVPLVSRTVAMLEAAVAQDGGRLLQVSGRTGVGKSIALRSVTARRGSAAIFLEDDLPVRTVAVADVCEAVGASVPGADLARPVGDLSLADRQRLLVAHAQASGVELAVLDESLSALSPGEAERVLEELRSRARATGRTFVVVSHTSTDTSPVDEGVAVEA</sequence>
<dbReference type="InterPro" id="IPR011527">
    <property type="entry name" value="ABC1_TM_dom"/>
</dbReference>
<accession>A0A512PI29</accession>
<comment type="caution">
    <text evidence="10">The sequence shown here is derived from an EMBL/GenBank/DDBJ whole genome shotgun (WGS) entry which is preliminary data.</text>
</comment>
<dbReference type="Proteomes" id="UP000321798">
    <property type="component" value="Unassembled WGS sequence"/>
</dbReference>
<feature type="transmembrane region" description="Helical" evidence="8">
    <location>
        <begin position="69"/>
        <end position="88"/>
    </location>
</feature>
<proteinExistence type="predicted"/>
<evidence type="ECO:0000259" key="9">
    <source>
        <dbReference type="PROSITE" id="PS50929"/>
    </source>
</evidence>
<keyword evidence="6 8" id="KW-1133">Transmembrane helix</keyword>
<protein>
    <recommendedName>
        <fullName evidence="9">ABC transmembrane type-1 domain-containing protein</fullName>
    </recommendedName>
</protein>
<dbReference type="OrthoDB" id="5190011at2"/>
<dbReference type="Gene3D" id="3.40.50.300">
    <property type="entry name" value="P-loop containing nucleotide triphosphate hydrolases"/>
    <property type="match status" value="1"/>
</dbReference>
<keyword evidence="5" id="KW-0067">ATP-binding</keyword>
<dbReference type="Gene3D" id="1.20.1560.10">
    <property type="entry name" value="ABC transporter type 1, transmembrane domain"/>
    <property type="match status" value="2"/>
</dbReference>
<name>A0A512PI29_9CELL</name>
<evidence type="ECO:0000256" key="8">
    <source>
        <dbReference type="SAM" id="Phobius"/>
    </source>
</evidence>
<feature type="domain" description="ABC transmembrane type-1" evidence="9">
    <location>
        <begin position="555"/>
        <end position="721"/>
    </location>
</feature>
<dbReference type="InterPro" id="IPR050173">
    <property type="entry name" value="ABC_transporter_C-like"/>
</dbReference>
<dbReference type="GO" id="GO:0005524">
    <property type="term" value="F:ATP binding"/>
    <property type="evidence" value="ECO:0007669"/>
    <property type="project" value="UniProtKB-KW"/>
</dbReference>
<dbReference type="EMBL" id="BKAL01000016">
    <property type="protein sequence ID" value="GEP70854.1"/>
    <property type="molecule type" value="Genomic_DNA"/>
</dbReference>
<gene>
    <name evidence="10" type="ORF">CSO01_35690</name>
</gene>
<evidence type="ECO:0000256" key="3">
    <source>
        <dbReference type="ARBA" id="ARBA00022692"/>
    </source>
</evidence>
<keyword evidence="7 8" id="KW-0472">Membrane</keyword>
<keyword evidence="2" id="KW-0813">Transport</keyword>
<comment type="subcellular location">
    <subcellularLocation>
        <location evidence="1">Cell membrane</location>
        <topology evidence="1">Multi-pass membrane protein</topology>
    </subcellularLocation>
</comment>
<evidence type="ECO:0000313" key="10">
    <source>
        <dbReference type="EMBL" id="GEP70854.1"/>
    </source>
</evidence>
<reference evidence="10 11" key="1">
    <citation type="submission" date="2019-07" db="EMBL/GenBank/DDBJ databases">
        <title>Whole genome shotgun sequence of Cellulomonas soli NBRC 109434.</title>
        <authorList>
            <person name="Hosoyama A."/>
            <person name="Uohara A."/>
            <person name="Ohji S."/>
            <person name="Ichikawa N."/>
        </authorList>
    </citation>
    <scope>NUCLEOTIDE SEQUENCE [LARGE SCALE GENOMIC DNA]</scope>
    <source>
        <strain evidence="10 11">NBRC 109434</strain>
    </source>
</reference>
<dbReference type="InterPro" id="IPR027417">
    <property type="entry name" value="P-loop_NTPase"/>
</dbReference>
<dbReference type="GO" id="GO:0005886">
    <property type="term" value="C:plasma membrane"/>
    <property type="evidence" value="ECO:0007669"/>
    <property type="project" value="UniProtKB-SubCell"/>
</dbReference>
<feature type="transmembrane region" description="Helical" evidence="8">
    <location>
        <begin position="165"/>
        <end position="190"/>
    </location>
</feature>
<keyword evidence="3 8" id="KW-0812">Transmembrane</keyword>
<dbReference type="GO" id="GO:0140359">
    <property type="term" value="F:ABC-type transporter activity"/>
    <property type="evidence" value="ECO:0007669"/>
    <property type="project" value="InterPro"/>
</dbReference>